<evidence type="ECO:0000313" key="2">
    <source>
        <dbReference type="Proteomes" id="UP001438707"/>
    </source>
</evidence>
<reference evidence="1 2" key="1">
    <citation type="journal article" date="2024" name="Nat. Commun.">
        <title>Phylogenomics reveals the evolutionary origins of lichenization in chlorophyte algae.</title>
        <authorList>
            <person name="Puginier C."/>
            <person name="Libourel C."/>
            <person name="Otte J."/>
            <person name="Skaloud P."/>
            <person name="Haon M."/>
            <person name="Grisel S."/>
            <person name="Petersen M."/>
            <person name="Berrin J.G."/>
            <person name="Delaux P.M."/>
            <person name="Dal Grande F."/>
            <person name="Keller J."/>
        </authorList>
    </citation>
    <scope>NUCLEOTIDE SEQUENCE [LARGE SCALE GENOMIC DNA]</scope>
    <source>
        <strain evidence="1 2">SAG 2145</strain>
    </source>
</reference>
<dbReference type="Proteomes" id="UP001438707">
    <property type="component" value="Unassembled WGS sequence"/>
</dbReference>
<keyword evidence="2" id="KW-1185">Reference proteome</keyword>
<dbReference type="AlphaFoldDB" id="A0AAW1R022"/>
<protein>
    <submittedName>
        <fullName evidence="1">Uncharacterized protein</fullName>
    </submittedName>
</protein>
<comment type="caution">
    <text evidence="1">The sequence shown here is derived from an EMBL/GenBank/DDBJ whole genome shotgun (WGS) entry which is preliminary data.</text>
</comment>
<proteinExistence type="predicted"/>
<name>A0AAW1R022_9CHLO</name>
<organism evidence="1 2">
    <name type="scientific">Apatococcus lobatus</name>
    <dbReference type="NCBI Taxonomy" id="904363"/>
    <lineage>
        <taxon>Eukaryota</taxon>
        <taxon>Viridiplantae</taxon>
        <taxon>Chlorophyta</taxon>
        <taxon>core chlorophytes</taxon>
        <taxon>Trebouxiophyceae</taxon>
        <taxon>Chlorellales</taxon>
        <taxon>Chlorellaceae</taxon>
        <taxon>Apatococcus</taxon>
    </lineage>
</organism>
<evidence type="ECO:0000313" key="1">
    <source>
        <dbReference type="EMBL" id="KAK9827006.1"/>
    </source>
</evidence>
<dbReference type="EMBL" id="JALJOS010000019">
    <property type="protein sequence ID" value="KAK9827006.1"/>
    <property type="molecule type" value="Genomic_DNA"/>
</dbReference>
<gene>
    <name evidence="1" type="ORF">WJX74_003455</name>
</gene>
<accession>A0AAW1R022</accession>
<sequence>MRLGPGKPSVGVGPAIRRTPVYRQLMAVQKLLGPAVHLVVTPSWVAENGAEWIDSAWDAAEELLSKKLHVPADRLRTPETKFKLAVPLVFTTANKVRAFARTRELTLQHDIGKAADRRAVKKAFMAVFGRGFRWSGAGNRSMVVRSRQ</sequence>